<dbReference type="GO" id="GO:0005829">
    <property type="term" value="C:cytosol"/>
    <property type="evidence" value="ECO:0007669"/>
    <property type="project" value="TreeGrafter"/>
</dbReference>
<dbReference type="CDD" id="cd01749">
    <property type="entry name" value="GATase1_PB"/>
    <property type="match status" value="1"/>
</dbReference>
<dbReference type="Proteomes" id="UP000292447">
    <property type="component" value="Chromosome I"/>
</dbReference>
<evidence type="ECO:0000256" key="6">
    <source>
        <dbReference type="ARBA" id="ARBA00049534"/>
    </source>
</evidence>
<feature type="active site" description="Charge relay system" evidence="7">
    <location>
        <position position="222"/>
    </location>
</feature>
<dbReference type="NCBIfam" id="TIGR03800">
    <property type="entry name" value="PLP_synth_Pdx2"/>
    <property type="match status" value="1"/>
</dbReference>
<dbReference type="SUPFAM" id="SSF52317">
    <property type="entry name" value="Class I glutamine amidotransferase-like"/>
    <property type="match status" value="1"/>
</dbReference>
<evidence type="ECO:0000256" key="3">
    <source>
        <dbReference type="ARBA" id="ARBA00022801"/>
    </source>
</evidence>
<sequence>MTEPNYTVGVLALQGAFTEHLEYLTEASRLPQLTNAVFLFIPVRTPVQLLQCDALVVPGGESTSMSLIAERTGMFDPLVEFARQKPVWGTCAGLIFLASEICNARPHQKALGAMSIRVTRNAFGRQLDLFGEPRDFSDFAPGLADFRTVFIRAPVVSGVTNLLQGMDAVGPEVQPGAPLQDGVTISAACENKDAVNILHTLENGLVVAVRQGNKLGTLFHPELSGDCRFHAWFLQEFVVKARA</sequence>
<feature type="active site" description="Nucleophile" evidence="7">
    <location>
        <position position="91"/>
    </location>
</feature>
<keyword evidence="10" id="KW-1185">Reference proteome</keyword>
<dbReference type="InterPro" id="IPR021196">
    <property type="entry name" value="PdxT/SNO_CS"/>
</dbReference>
<keyword evidence="4" id="KW-0315">Glutamine amidotransferase</keyword>
<dbReference type="PANTHER" id="PTHR31559:SF0">
    <property type="entry name" value="PYRIDOXAL 5'-PHOSPHATE SYNTHASE SUBUNIT SNO1-RELATED"/>
    <property type="match status" value="1"/>
</dbReference>
<accession>A0A4P6XIQ4</accession>
<dbReference type="AlphaFoldDB" id="A0A4P6XIQ4"/>
<evidence type="ECO:0000313" key="10">
    <source>
        <dbReference type="Proteomes" id="UP000292447"/>
    </source>
</evidence>
<keyword evidence="3" id="KW-0378">Hydrolase</keyword>
<feature type="binding site" evidence="8">
    <location>
        <begin position="60"/>
        <end position="62"/>
    </location>
    <ligand>
        <name>L-glutamine</name>
        <dbReference type="ChEBI" id="CHEBI:58359"/>
    </ligand>
</feature>
<evidence type="ECO:0000256" key="4">
    <source>
        <dbReference type="ARBA" id="ARBA00022962"/>
    </source>
</evidence>
<feature type="binding site" evidence="8">
    <location>
        <position position="120"/>
    </location>
    <ligand>
        <name>L-glutamine</name>
        <dbReference type="ChEBI" id="CHEBI:58359"/>
    </ligand>
</feature>
<protein>
    <recommendedName>
        <fullName evidence="2">glutaminase</fullName>
        <ecNumber evidence="2">3.5.1.2</ecNumber>
    </recommendedName>
</protein>
<dbReference type="GO" id="GO:0008614">
    <property type="term" value="P:pyridoxine metabolic process"/>
    <property type="evidence" value="ECO:0007669"/>
    <property type="project" value="TreeGrafter"/>
</dbReference>
<dbReference type="Gene3D" id="3.40.50.880">
    <property type="match status" value="1"/>
</dbReference>
<name>A0A4P6XIQ4_9ASCO</name>
<dbReference type="GO" id="GO:0016829">
    <property type="term" value="F:lyase activity"/>
    <property type="evidence" value="ECO:0007669"/>
    <property type="project" value="UniProtKB-KW"/>
</dbReference>
<evidence type="ECO:0000256" key="1">
    <source>
        <dbReference type="ARBA" id="ARBA00008345"/>
    </source>
</evidence>
<dbReference type="GO" id="GO:0042823">
    <property type="term" value="P:pyridoxal phosphate biosynthetic process"/>
    <property type="evidence" value="ECO:0007669"/>
    <property type="project" value="InterPro"/>
</dbReference>
<dbReference type="Pfam" id="PF01174">
    <property type="entry name" value="SNO"/>
    <property type="match status" value="2"/>
</dbReference>
<dbReference type="PROSITE" id="PS51273">
    <property type="entry name" value="GATASE_TYPE_1"/>
    <property type="match status" value="1"/>
</dbReference>
<dbReference type="GO" id="GO:1903600">
    <property type="term" value="C:glutaminase complex"/>
    <property type="evidence" value="ECO:0007669"/>
    <property type="project" value="TreeGrafter"/>
</dbReference>
<evidence type="ECO:0000256" key="2">
    <source>
        <dbReference type="ARBA" id="ARBA00012918"/>
    </source>
</evidence>
<dbReference type="InterPro" id="IPR002161">
    <property type="entry name" value="PdxT/SNO"/>
</dbReference>
<dbReference type="PROSITE" id="PS51130">
    <property type="entry name" value="PDXT_SNO_2"/>
    <property type="match status" value="1"/>
</dbReference>
<dbReference type="PIRSF" id="PIRSF005639">
    <property type="entry name" value="Glut_amidoT_SNO"/>
    <property type="match status" value="1"/>
</dbReference>
<dbReference type="EC" id="3.5.1.2" evidence="2"/>
<evidence type="ECO:0000256" key="7">
    <source>
        <dbReference type="PIRSR" id="PIRSR005639-1"/>
    </source>
</evidence>
<feature type="binding site" evidence="8">
    <location>
        <begin position="151"/>
        <end position="152"/>
    </location>
    <ligand>
        <name>L-glutamine</name>
        <dbReference type="ChEBI" id="CHEBI:58359"/>
    </ligand>
</feature>
<dbReference type="PROSITE" id="PS01236">
    <property type="entry name" value="PDXT_SNO_1"/>
    <property type="match status" value="1"/>
</dbReference>
<comment type="similarity">
    <text evidence="1">Belongs to the glutaminase PdxT/SNO family.</text>
</comment>
<dbReference type="PANTHER" id="PTHR31559">
    <property type="entry name" value="PYRIDOXAL 5'-PHOSPHATE SYNTHASE SUBUNIT SNO"/>
    <property type="match status" value="1"/>
</dbReference>
<dbReference type="InterPro" id="IPR029062">
    <property type="entry name" value="Class_I_gatase-like"/>
</dbReference>
<proteinExistence type="inferred from homology"/>
<reference evidence="10" key="1">
    <citation type="submission" date="2019-03" db="EMBL/GenBank/DDBJ databases">
        <title>Snf2 controls pulcherriminic acid biosynthesis and connects pigmentation and antifungal activity of the yeast Metschnikowia pulcherrima.</title>
        <authorList>
            <person name="Gore-Lloyd D."/>
            <person name="Sumann I."/>
            <person name="Brachmann A.O."/>
            <person name="Schneeberger K."/>
            <person name="Ortiz-Merino R.A."/>
            <person name="Moreno-Beltran M."/>
            <person name="Schlaefli M."/>
            <person name="Kirner P."/>
            <person name="Santos Kron A."/>
            <person name="Wolfe K.H."/>
            <person name="Piel J."/>
            <person name="Ahrens C.H."/>
            <person name="Henk D."/>
            <person name="Freimoser F.M."/>
        </authorList>
    </citation>
    <scope>NUCLEOTIDE SEQUENCE [LARGE SCALE GENOMIC DNA]</scope>
    <source>
        <strain evidence="10">APC 1.2</strain>
    </source>
</reference>
<evidence type="ECO:0000256" key="5">
    <source>
        <dbReference type="ARBA" id="ARBA00023239"/>
    </source>
</evidence>
<dbReference type="GO" id="GO:0004359">
    <property type="term" value="F:glutaminase activity"/>
    <property type="evidence" value="ECO:0007669"/>
    <property type="project" value="UniProtKB-EC"/>
</dbReference>
<comment type="catalytic activity">
    <reaction evidence="6">
        <text>L-glutamine + H2O = L-glutamate + NH4(+)</text>
        <dbReference type="Rhea" id="RHEA:15889"/>
        <dbReference type="ChEBI" id="CHEBI:15377"/>
        <dbReference type="ChEBI" id="CHEBI:28938"/>
        <dbReference type="ChEBI" id="CHEBI:29985"/>
        <dbReference type="ChEBI" id="CHEBI:58359"/>
        <dbReference type="EC" id="3.5.1.2"/>
    </reaction>
</comment>
<gene>
    <name evidence="9" type="primary">MPUL0A05670</name>
    <name evidence="9" type="ORF">METSCH_A05670</name>
</gene>
<organism evidence="9 10">
    <name type="scientific">Metschnikowia aff. pulcherrima</name>
    <dbReference type="NCBI Taxonomy" id="2163413"/>
    <lineage>
        <taxon>Eukaryota</taxon>
        <taxon>Fungi</taxon>
        <taxon>Dikarya</taxon>
        <taxon>Ascomycota</taxon>
        <taxon>Saccharomycotina</taxon>
        <taxon>Pichiomycetes</taxon>
        <taxon>Metschnikowiaceae</taxon>
        <taxon>Metschnikowia</taxon>
    </lineage>
</organism>
<dbReference type="STRING" id="2163413.A0A4P6XIQ4"/>
<dbReference type="EMBL" id="CP034456">
    <property type="protein sequence ID" value="QBM85936.1"/>
    <property type="molecule type" value="Genomic_DNA"/>
</dbReference>
<keyword evidence="5" id="KW-0456">Lyase</keyword>
<evidence type="ECO:0000313" key="9">
    <source>
        <dbReference type="EMBL" id="QBM85936.1"/>
    </source>
</evidence>
<feature type="active site" description="Charge relay system" evidence="7">
    <location>
        <position position="220"/>
    </location>
</feature>
<evidence type="ECO:0000256" key="8">
    <source>
        <dbReference type="PIRSR" id="PIRSR005639-2"/>
    </source>
</evidence>